<evidence type="ECO:0000313" key="3">
    <source>
        <dbReference type="EMBL" id="AKU91311.1"/>
    </source>
</evidence>
<feature type="compositionally biased region" description="Low complexity" evidence="1">
    <location>
        <begin position="77"/>
        <end position="92"/>
    </location>
</feature>
<evidence type="ECO:0008006" key="5">
    <source>
        <dbReference type="Google" id="ProtNLM"/>
    </source>
</evidence>
<dbReference type="InterPro" id="IPR011990">
    <property type="entry name" value="TPR-like_helical_dom_sf"/>
</dbReference>
<dbReference type="AlphaFoldDB" id="A0A0K1PD36"/>
<reference evidence="3 4" key="1">
    <citation type="submission" date="2015-08" db="EMBL/GenBank/DDBJ databases">
        <authorList>
            <person name="Babu N.S."/>
            <person name="Beckwith C.J."/>
            <person name="Beseler K.G."/>
            <person name="Brison A."/>
            <person name="Carone J.V."/>
            <person name="Caskin T.P."/>
            <person name="Diamond M."/>
            <person name="Durham M.E."/>
            <person name="Foxe J.M."/>
            <person name="Go M."/>
            <person name="Henderson B.A."/>
            <person name="Jones I.B."/>
            <person name="McGettigan J.A."/>
            <person name="Micheletti S.J."/>
            <person name="Nasrallah M.E."/>
            <person name="Ortiz D."/>
            <person name="Piller C.R."/>
            <person name="Privatt S.R."/>
            <person name="Schneider S.L."/>
            <person name="Sharp S."/>
            <person name="Smith T.C."/>
            <person name="Stanton J.D."/>
            <person name="Ullery H.E."/>
            <person name="Wilson R.J."/>
            <person name="Serrano M.G."/>
            <person name="Buck G."/>
            <person name="Lee V."/>
            <person name="Wang Y."/>
            <person name="Carvalho R."/>
            <person name="Voegtly L."/>
            <person name="Shi R."/>
            <person name="Duckworth R."/>
            <person name="Johnson A."/>
            <person name="Loviza R."/>
            <person name="Walstead R."/>
            <person name="Shah Z."/>
            <person name="Kiflezghi M."/>
            <person name="Wade K."/>
            <person name="Ball S.L."/>
            <person name="Bradley K.W."/>
            <person name="Asai D.J."/>
            <person name="Bowman C.A."/>
            <person name="Russell D.A."/>
            <person name="Pope W.H."/>
            <person name="Jacobs-Sera D."/>
            <person name="Hendrix R.W."/>
            <person name="Hatfull G.F."/>
        </authorList>
    </citation>
    <scope>NUCLEOTIDE SEQUENCE [LARGE SCALE GENOMIC DNA]</scope>
    <source>
        <strain evidence="3 4">DSM 27710</strain>
    </source>
</reference>
<keyword evidence="2" id="KW-0732">Signal</keyword>
<keyword evidence="4" id="KW-1185">Reference proteome</keyword>
<feature type="signal peptide" evidence="2">
    <location>
        <begin position="1"/>
        <end position="29"/>
    </location>
</feature>
<dbReference type="KEGG" id="vin:AKJ08_1698"/>
<gene>
    <name evidence="3" type="ORF">AKJ08_1698</name>
</gene>
<name>A0A0K1PD36_9BACT</name>
<dbReference type="SUPFAM" id="SSF48452">
    <property type="entry name" value="TPR-like"/>
    <property type="match status" value="1"/>
</dbReference>
<evidence type="ECO:0000313" key="4">
    <source>
        <dbReference type="Proteomes" id="UP000055590"/>
    </source>
</evidence>
<dbReference type="PATRIC" id="fig|1391653.3.peg.1780"/>
<evidence type="ECO:0000256" key="2">
    <source>
        <dbReference type="SAM" id="SignalP"/>
    </source>
</evidence>
<dbReference type="STRING" id="1391653.AKJ08_1698"/>
<accession>A0A0K1PD36</accession>
<feature type="compositionally biased region" description="Pro residues" evidence="1">
    <location>
        <begin position="64"/>
        <end position="76"/>
    </location>
</feature>
<protein>
    <recommendedName>
        <fullName evidence="5">Tetratricopeptide repeat protein</fullName>
    </recommendedName>
</protein>
<dbReference type="NCBIfam" id="NF033756">
    <property type="entry name" value="gliding_GltC"/>
    <property type="match status" value="1"/>
</dbReference>
<dbReference type="EMBL" id="CP012332">
    <property type="protein sequence ID" value="AKU91311.1"/>
    <property type="molecule type" value="Genomic_DNA"/>
</dbReference>
<proteinExistence type="predicted"/>
<sequence>MSPMEPFMRNVLAAMAAVLLVASPLAVHAQISFEGLDLSDDSDSKKPAPARRAPPKQQPKRRAPPPPPRKSAPAAPPVQAAPEAPAQPKALPTRPPPTLSFEGFDVTGKTADRQKLDAAMRLFQEKSFETAALGFHEILQDPTAADQHPQAEYLLGKSLYRLGMYHSSLSVFRRILDRGEAHPYFATSLEWLFFIAHKATNQTVVLDEIARFAGVEFPEKYRDEYRYLLAKYNFVRGKALLDAAQGVDEAAKRGHLQQAQESFDEARRLLAMVPRGSRFNAKARYLDGLTLYVNGKFTPALEAFKDVVRALNPRRGGVVDTQLREQALMQLARIHYEHGQNRFAAFYYSRIARGSEQWLQSLYEASWAHFRLGENEQALGNMITLQSPFFRDEYFPEAMVLQSVIYYENCRYPEANRIVEEFRARYYSLYAELEKILARPFSTPQDYYGVLADLQKDEKGGETNRMLQGILKLALSDKELRHLNDSILELEGELDGIASRRELFRFSGLAKSLIADLDAQRVELQRKAGFYAKRKLEKERKELASLNYRALAIKAEIGTSEKDVLEASLSKGKRVSPIENYKYSTAVDDEHVYWPYEGEFWRDELGTYQYTLTKGCKGR</sequence>
<feature type="region of interest" description="Disordered" evidence="1">
    <location>
        <begin position="35"/>
        <end position="104"/>
    </location>
</feature>
<feature type="chain" id="PRO_5005465425" description="Tetratricopeptide repeat protein" evidence="2">
    <location>
        <begin position="30"/>
        <end position="619"/>
    </location>
</feature>
<dbReference type="Gene3D" id="1.25.40.10">
    <property type="entry name" value="Tetratricopeptide repeat domain"/>
    <property type="match status" value="2"/>
</dbReference>
<evidence type="ECO:0000256" key="1">
    <source>
        <dbReference type="SAM" id="MobiDB-lite"/>
    </source>
</evidence>
<organism evidence="3 4">
    <name type="scientific">Vulgatibacter incomptus</name>
    <dbReference type="NCBI Taxonomy" id="1391653"/>
    <lineage>
        <taxon>Bacteria</taxon>
        <taxon>Pseudomonadati</taxon>
        <taxon>Myxococcota</taxon>
        <taxon>Myxococcia</taxon>
        <taxon>Myxococcales</taxon>
        <taxon>Cystobacterineae</taxon>
        <taxon>Vulgatibacteraceae</taxon>
        <taxon>Vulgatibacter</taxon>
    </lineage>
</organism>
<dbReference type="Proteomes" id="UP000055590">
    <property type="component" value="Chromosome"/>
</dbReference>